<gene>
    <name evidence="2" type="ORF">SAMN06264868_11343</name>
</gene>
<dbReference type="Pfam" id="PF01455">
    <property type="entry name" value="HupF_HypC"/>
    <property type="match status" value="1"/>
</dbReference>
<dbReference type="Gene3D" id="2.30.30.140">
    <property type="match status" value="1"/>
</dbReference>
<dbReference type="AlphaFoldDB" id="A0AA45WMY6"/>
<keyword evidence="3" id="KW-1185">Reference proteome</keyword>
<organism evidence="2 3">
    <name type="scientific">Venenivibrio stagnispumantis</name>
    <dbReference type="NCBI Taxonomy" id="407998"/>
    <lineage>
        <taxon>Bacteria</taxon>
        <taxon>Pseudomonadati</taxon>
        <taxon>Aquificota</taxon>
        <taxon>Aquificia</taxon>
        <taxon>Aquificales</taxon>
        <taxon>Hydrogenothermaceae</taxon>
        <taxon>Venenivibrio</taxon>
    </lineage>
</organism>
<dbReference type="NCBIfam" id="TIGR00074">
    <property type="entry name" value="hypC_hupF"/>
    <property type="match status" value="1"/>
</dbReference>
<sequence>MCLSIPSKIVEILEDNFAIVDTMGVKRKVSLDLMPEEVSIGDYVLIHVGYAITKLNEEDALESIKVYEEIISKLEEEEFKNE</sequence>
<dbReference type="Proteomes" id="UP001157947">
    <property type="component" value="Unassembled WGS sequence"/>
</dbReference>
<evidence type="ECO:0000313" key="3">
    <source>
        <dbReference type="Proteomes" id="UP001157947"/>
    </source>
</evidence>
<comment type="similarity">
    <text evidence="1">Belongs to the HupF/HypC family.</text>
</comment>
<comment type="caution">
    <text evidence="2">The sequence shown here is derived from an EMBL/GenBank/DDBJ whole genome shotgun (WGS) entry which is preliminary data.</text>
</comment>
<dbReference type="FunFam" id="2.30.30.140:FF:000022">
    <property type="entry name" value="Hydrogenase assembly chaperone HybG"/>
    <property type="match status" value="1"/>
</dbReference>
<reference evidence="2" key="1">
    <citation type="submission" date="2017-05" db="EMBL/GenBank/DDBJ databases">
        <authorList>
            <person name="Varghese N."/>
            <person name="Submissions S."/>
        </authorList>
    </citation>
    <scope>NUCLEOTIDE SEQUENCE</scope>
    <source>
        <strain evidence="2">DSM 18763</strain>
    </source>
</reference>
<accession>A0AA45WMY6</accession>
<evidence type="ECO:0000313" key="2">
    <source>
        <dbReference type="EMBL" id="SMP15374.1"/>
    </source>
</evidence>
<dbReference type="GO" id="GO:0005506">
    <property type="term" value="F:iron ion binding"/>
    <property type="evidence" value="ECO:0007669"/>
    <property type="project" value="TreeGrafter"/>
</dbReference>
<dbReference type="InterPro" id="IPR001109">
    <property type="entry name" value="Hydrogenase_HupF/HypC"/>
</dbReference>
<dbReference type="RefSeq" id="WP_265134073.1">
    <property type="nucleotide sequence ID" value="NZ_FXTX01000013.1"/>
</dbReference>
<name>A0AA45WMY6_9AQUI</name>
<evidence type="ECO:0000256" key="1">
    <source>
        <dbReference type="ARBA" id="ARBA00006018"/>
    </source>
</evidence>
<protein>
    <submittedName>
        <fullName evidence="2">Hydrogenase maturation protein HypC</fullName>
    </submittedName>
</protein>
<proteinExistence type="inferred from homology"/>
<dbReference type="PANTHER" id="PTHR35177">
    <property type="entry name" value="HYDROGENASE MATURATION FACTOR HYBG"/>
    <property type="match status" value="1"/>
</dbReference>
<dbReference type="EMBL" id="FXTX01000013">
    <property type="protein sequence ID" value="SMP15374.1"/>
    <property type="molecule type" value="Genomic_DNA"/>
</dbReference>
<dbReference type="GO" id="GO:0051604">
    <property type="term" value="P:protein maturation"/>
    <property type="evidence" value="ECO:0007669"/>
    <property type="project" value="TreeGrafter"/>
</dbReference>
<dbReference type="PRINTS" id="PR00445">
    <property type="entry name" value="HUPFHYPC"/>
</dbReference>
<dbReference type="GO" id="GO:1902670">
    <property type="term" value="F:carbon dioxide binding"/>
    <property type="evidence" value="ECO:0007669"/>
    <property type="project" value="TreeGrafter"/>
</dbReference>
<dbReference type="SUPFAM" id="SSF159127">
    <property type="entry name" value="HupF/HypC-like"/>
    <property type="match status" value="1"/>
</dbReference>
<dbReference type="PANTHER" id="PTHR35177:SF2">
    <property type="entry name" value="HYDROGENASE MATURATION FACTOR HYBG"/>
    <property type="match status" value="1"/>
</dbReference>